<evidence type="ECO:0000313" key="3">
    <source>
        <dbReference type="Proteomes" id="UP000265520"/>
    </source>
</evidence>
<feature type="transmembrane region" description="Helical" evidence="1">
    <location>
        <begin position="20"/>
        <end position="42"/>
    </location>
</feature>
<protein>
    <submittedName>
        <fullName evidence="2">Uncharacterized protein</fullName>
    </submittedName>
</protein>
<keyword evidence="1" id="KW-0472">Membrane</keyword>
<reference evidence="2 3" key="1">
    <citation type="journal article" date="2018" name="Front. Plant Sci.">
        <title>Red Clover (Trifolium pratense) and Zigzag Clover (T. medium) - A Picture of Genomic Similarities and Differences.</title>
        <authorList>
            <person name="Dluhosova J."/>
            <person name="Istvanek J."/>
            <person name="Nedelnik J."/>
            <person name="Repkova J."/>
        </authorList>
    </citation>
    <scope>NUCLEOTIDE SEQUENCE [LARGE SCALE GENOMIC DNA]</scope>
    <source>
        <strain evidence="3">cv. 10/8</strain>
        <tissue evidence="2">Leaf</tissue>
    </source>
</reference>
<evidence type="ECO:0000256" key="1">
    <source>
        <dbReference type="SAM" id="Phobius"/>
    </source>
</evidence>
<accession>A0A392TDI1</accession>
<keyword evidence="1" id="KW-0812">Transmembrane</keyword>
<keyword evidence="3" id="KW-1185">Reference proteome</keyword>
<proteinExistence type="predicted"/>
<name>A0A392TDI1_9FABA</name>
<keyword evidence="1" id="KW-1133">Transmembrane helix</keyword>
<dbReference type="Proteomes" id="UP000265520">
    <property type="component" value="Unassembled WGS sequence"/>
</dbReference>
<organism evidence="2 3">
    <name type="scientific">Trifolium medium</name>
    <dbReference type="NCBI Taxonomy" id="97028"/>
    <lineage>
        <taxon>Eukaryota</taxon>
        <taxon>Viridiplantae</taxon>
        <taxon>Streptophyta</taxon>
        <taxon>Embryophyta</taxon>
        <taxon>Tracheophyta</taxon>
        <taxon>Spermatophyta</taxon>
        <taxon>Magnoliopsida</taxon>
        <taxon>eudicotyledons</taxon>
        <taxon>Gunneridae</taxon>
        <taxon>Pentapetalae</taxon>
        <taxon>rosids</taxon>
        <taxon>fabids</taxon>
        <taxon>Fabales</taxon>
        <taxon>Fabaceae</taxon>
        <taxon>Papilionoideae</taxon>
        <taxon>50 kb inversion clade</taxon>
        <taxon>NPAAA clade</taxon>
        <taxon>Hologalegina</taxon>
        <taxon>IRL clade</taxon>
        <taxon>Trifolieae</taxon>
        <taxon>Trifolium</taxon>
    </lineage>
</organism>
<feature type="non-terminal residue" evidence="2">
    <location>
        <position position="57"/>
    </location>
</feature>
<dbReference type="EMBL" id="LXQA010546818">
    <property type="protein sequence ID" value="MCI58487.1"/>
    <property type="molecule type" value="Genomic_DNA"/>
</dbReference>
<comment type="caution">
    <text evidence="2">The sequence shown here is derived from an EMBL/GenBank/DDBJ whole genome shotgun (WGS) entry which is preliminary data.</text>
</comment>
<sequence>MIRLLRVCTNENTVFVKLEYAFAVMVLEIISGAVVMVVAGAVEENDYVFDSEVAFGL</sequence>
<dbReference type="AlphaFoldDB" id="A0A392TDI1"/>
<evidence type="ECO:0000313" key="2">
    <source>
        <dbReference type="EMBL" id="MCI58487.1"/>
    </source>
</evidence>